<feature type="region of interest" description="Disordered" evidence="1">
    <location>
        <begin position="1"/>
        <end position="380"/>
    </location>
</feature>
<sequence>MTSTTSDARQQKPQQSLTFAASPAVAPSLCDEEASSAAGESRDTPIWISDDESVTEDEDDDEGRHFDNSQSRATPTTTISTVDYLDITGYSPDPPPDPVPNQRSPCQTNFTSAGDTAACIDASFDISPTSPDSQPRLGVSDEQQLATGASSEPGIMTADAISDQGPCQEAQSPPDPPSVCTHYPHTASPVEEAQPPLQENEAFVGNSCDDGIPEAGTLTPVRYSPEPYREQDPDDASCASRDAESEAREARSGPPFGARVSPPSQELPSQRRSRRRSSHAYETVQDKDSNVDTEGSGSEDGLGVLECVRDEDYCPSPAEVRGHGSGDDSDDEEQHGRKRRRVSQSPHNSVRSTPASARSPRQRRSTRRTAELPRGRRMSICDIKSQTLSQARPVPSEASTFLARFKEWPFSNVLLKCITEGNKATF</sequence>
<evidence type="ECO:0000313" key="3">
    <source>
        <dbReference type="Proteomes" id="UP000720189"/>
    </source>
</evidence>
<feature type="compositionally biased region" description="Polar residues" evidence="1">
    <location>
        <begin position="1"/>
        <end position="19"/>
    </location>
</feature>
<keyword evidence="3" id="KW-1185">Reference proteome</keyword>
<dbReference type="GeneID" id="70220444"/>
<feature type="compositionally biased region" description="Polar residues" evidence="1">
    <location>
        <begin position="101"/>
        <end position="114"/>
    </location>
</feature>
<feature type="compositionally biased region" description="Acidic residues" evidence="1">
    <location>
        <begin position="49"/>
        <end position="61"/>
    </location>
</feature>
<reference evidence="2" key="1">
    <citation type="journal article" date="2021" name="Nat. Commun.">
        <title>Genetic determinants of endophytism in the Arabidopsis root mycobiome.</title>
        <authorList>
            <person name="Mesny F."/>
            <person name="Miyauchi S."/>
            <person name="Thiergart T."/>
            <person name="Pickel B."/>
            <person name="Atanasova L."/>
            <person name="Karlsson M."/>
            <person name="Huettel B."/>
            <person name="Barry K.W."/>
            <person name="Haridas S."/>
            <person name="Chen C."/>
            <person name="Bauer D."/>
            <person name="Andreopoulos W."/>
            <person name="Pangilinan J."/>
            <person name="LaButti K."/>
            <person name="Riley R."/>
            <person name="Lipzen A."/>
            <person name="Clum A."/>
            <person name="Drula E."/>
            <person name="Henrissat B."/>
            <person name="Kohler A."/>
            <person name="Grigoriev I.V."/>
            <person name="Martin F.M."/>
            <person name="Hacquard S."/>
        </authorList>
    </citation>
    <scope>NUCLEOTIDE SEQUENCE</scope>
    <source>
        <strain evidence="2">MPI-CAGE-AT-0023</strain>
    </source>
</reference>
<feature type="compositionally biased region" description="Polar residues" evidence="1">
    <location>
        <begin position="68"/>
        <end position="81"/>
    </location>
</feature>
<gene>
    <name evidence="2" type="ORF">BKA55DRAFT_542505</name>
</gene>
<dbReference type="OrthoDB" id="5095449at2759"/>
<proteinExistence type="predicted"/>
<comment type="caution">
    <text evidence="2">The sequence shown here is derived from an EMBL/GenBank/DDBJ whole genome shotgun (WGS) entry which is preliminary data.</text>
</comment>
<dbReference type="AlphaFoldDB" id="A0A9P9K0P1"/>
<feature type="compositionally biased region" description="Polar residues" evidence="1">
    <location>
        <begin position="141"/>
        <end position="150"/>
    </location>
</feature>
<evidence type="ECO:0000313" key="2">
    <source>
        <dbReference type="EMBL" id="KAH7239906.1"/>
    </source>
</evidence>
<feature type="compositionally biased region" description="Low complexity" evidence="1">
    <location>
        <begin position="261"/>
        <end position="270"/>
    </location>
</feature>
<evidence type="ECO:0000256" key="1">
    <source>
        <dbReference type="SAM" id="MobiDB-lite"/>
    </source>
</evidence>
<dbReference type="RefSeq" id="XP_046045700.1">
    <property type="nucleotide sequence ID" value="XM_046190490.1"/>
</dbReference>
<name>A0A9P9K0P1_FUSRE</name>
<dbReference type="Proteomes" id="UP000720189">
    <property type="component" value="Unassembled WGS sequence"/>
</dbReference>
<dbReference type="EMBL" id="JAGMUX010000014">
    <property type="protein sequence ID" value="KAH7239906.1"/>
    <property type="molecule type" value="Genomic_DNA"/>
</dbReference>
<protein>
    <submittedName>
        <fullName evidence="2">Uncharacterized protein</fullName>
    </submittedName>
</protein>
<accession>A0A9P9K0P1</accession>
<feature type="compositionally biased region" description="Basic and acidic residues" evidence="1">
    <location>
        <begin position="241"/>
        <end position="251"/>
    </location>
</feature>
<organism evidence="2 3">
    <name type="scientific">Fusarium redolens</name>
    <dbReference type="NCBI Taxonomy" id="48865"/>
    <lineage>
        <taxon>Eukaryota</taxon>
        <taxon>Fungi</taxon>
        <taxon>Dikarya</taxon>
        <taxon>Ascomycota</taxon>
        <taxon>Pezizomycotina</taxon>
        <taxon>Sordariomycetes</taxon>
        <taxon>Hypocreomycetidae</taxon>
        <taxon>Hypocreales</taxon>
        <taxon>Nectriaceae</taxon>
        <taxon>Fusarium</taxon>
        <taxon>Fusarium redolens species complex</taxon>
    </lineage>
</organism>